<evidence type="ECO:0000313" key="2">
    <source>
        <dbReference type="Proteomes" id="UP000516304"/>
    </source>
</evidence>
<gene>
    <name evidence="1" type="ORF">TIRI35C_0368</name>
</gene>
<accession>A0A7G2D687</accession>
<protein>
    <recommendedName>
        <fullName evidence="3">LTD domain-containing protein</fullName>
    </recommendedName>
</protein>
<reference evidence="1 2" key="1">
    <citation type="submission" date="2020-09" db="EMBL/GenBank/DDBJ databases">
        <authorList>
            <person name="Courtine D."/>
        </authorList>
    </citation>
    <scope>NUCLEOTIDE SEQUENCE [LARGE SCALE GENOMIC DNA]</scope>
    <source>
        <strain evidence="1 2">IRI35c</strain>
    </source>
</reference>
<organism evidence="1 2">
    <name type="scientific">Thermococcus camini</name>
    <dbReference type="NCBI Taxonomy" id="2016373"/>
    <lineage>
        <taxon>Archaea</taxon>
        <taxon>Methanobacteriati</taxon>
        <taxon>Methanobacteriota</taxon>
        <taxon>Thermococci</taxon>
        <taxon>Thermococcales</taxon>
        <taxon>Thermococcaceae</taxon>
        <taxon>Thermococcus</taxon>
    </lineage>
</organism>
<dbReference type="KEGG" id="tcq:TIRI35C_0368"/>
<evidence type="ECO:0008006" key="3">
    <source>
        <dbReference type="Google" id="ProtNLM"/>
    </source>
</evidence>
<dbReference type="EMBL" id="LR881183">
    <property type="protein sequence ID" value="CAD5243522.1"/>
    <property type="molecule type" value="Genomic_DNA"/>
</dbReference>
<name>A0A7G2D687_9EURY</name>
<evidence type="ECO:0000313" key="1">
    <source>
        <dbReference type="EMBL" id="CAD5243522.1"/>
    </source>
</evidence>
<dbReference type="Proteomes" id="UP000516304">
    <property type="component" value="Chromosome TIRI35C"/>
</dbReference>
<proteinExistence type="predicted"/>
<sequence length="1293" mass="146445">MVIWMRRLVVVVLAVLLVLSGLPQTTGAVSETQNGGGIINPFFERYLNALQNATPEERRAILTLMEALLNGTLNGEMVISENMRIRNAHWNGTNLIFQIWWYNGTEPTIIKTYLWRNPRRALEAIQREKESSTYSVQSTESINNEFKVELLSTSSAVQIIDVDYLTNDGTGEYTYLYNPSSISQSLEGWHLLDDYAYGNPSCWMNSTPKEECTDAFGRDHSIELSSSAPPYTPIKILIASSPESAILNNDGDVLYLIDRWGNVISRYQYQASPEIAIEGITIQPDPPIDGEYMSLTLKLDNRGALDGTGTIEVYVDGTLVKTERDVSVRKYSIRYYNVYGAWTATPGNHTLVVKFVPDYNGETATIGKTFHVDATPHPYISEVRYNTPVMDYPLRFNITAKNPTDTTQDIQLTLLVDGAKVDEFSRGFIYAHNQYDGFYLIWSRPTAGYHNFTIIMTAEDGSTSEWSRKIYVRPNSPPRIESVEFPGQVYANDNNTGQVYVYDPDGDTVNVWVNVGGRFSFLVPQVPSGESGGFYLVLYSYTNCRENVTVEFAPVDKYGKTGETYRMNVTVIADSDRDGWCNAEDIEPFTDATVTVYIFRYRELDAVSGDVSLKAFTLINGKYQEVYNSQLAYMTTDYEKRTLLRENIFSNIDEQAIAKFTFDIPDNAETVDLWLNLNDGENVLDISPTSSPFAHIVFNTLTGTWSGDDYPNDHKEYFGYGHLSGCGDGSCGDINPSTDIEPFSKYYDELEALGYDLSVVNITNVQGWDGIESLELRDHKSGILYRYTNPEEAVLFTLSLPNGTHRKVLIINKRNAKVRAMKLNEEVNAMSTGGEGNGTNVSNVTTNATARIGKGARYEATLIFRNETENVKTLSTESVSSSETSTETSSLTFDAVATSTDVDEDDAEIWFLIKLNDADGDGIPFHRELELNKELGTNKFSPTSDDTYYDYDGDGVPNSVELFIGKDPAKRDILGIELNISVEWTMSEEDKKNLIYSIRRASDFIYDYTDGYAMITQVRIWDKKRNWDVADVRVHDTTWQIPQTSGELLYPGWPKAVVGGYWMKRDPGVSPQEKAFIHIMMSEKFWGGNFWGSIGEEDWGEMLGHELGHYVFWLRDEYLDWHGHKYGEWYPAVLTEFVGPETPEIYLILTGKMLSLHTVMNKQWEWSELSTPRDYKMFRNWTYQLWQKYQNAWINMGYTTDTDMLPDQWGDPNDPDKWHSSGWETLYKILTSENLEINACVPLEDPSKGAYACRPQNIIMSNGIQIDSVVDLGFVPRTGPYTGVGYLMEVVWG</sequence>
<keyword evidence="2" id="KW-1185">Reference proteome</keyword>